<evidence type="ECO:0000313" key="1">
    <source>
        <dbReference type="EMBL" id="CAB4947658.1"/>
    </source>
</evidence>
<name>A0A6J7QYD1_9ZZZZ</name>
<evidence type="ECO:0000313" key="2">
    <source>
        <dbReference type="EMBL" id="CAB5021901.1"/>
    </source>
</evidence>
<dbReference type="EMBL" id="CAFBNF010000136">
    <property type="protein sequence ID" value="CAB4947658.1"/>
    <property type="molecule type" value="Genomic_DNA"/>
</dbReference>
<gene>
    <name evidence="1" type="ORF">UFOPK3773_01224</name>
    <name evidence="2" type="ORF">UFOPK3992_01761</name>
</gene>
<organism evidence="2">
    <name type="scientific">freshwater metagenome</name>
    <dbReference type="NCBI Taxonomy" id="449393"/>
    <lineage>
        <taxon>unclassified sequences</taxon>
        <taxon>metagenomes</taxon>
        <taxon>ecological metagenomes</taxon>
    </lineage>
</organism>
<sequence>MIWRTIEAINRRDTRGKPAEPVVRHHHGDDVVVSSHDRLGRLVIIEDEVGVAVDPIGDRLTLLVVQVGEVIYGP</sequence>
<accession>A0A6J7QYD1</accession>
<dbReference type="EMBL" id="CAFBOZ010000302">
    <property type="protein sequence ID" value="CAB5021901.1"/>
    <property type="molecule type" value="Genomic_DNA"/>
</dbReference>
<dbReference type="AlphaFoldDB" id="A0A6J7QYD1"/>
<proteinExistence type="predicted"/>
<reference evidence="2" key="1">
    <citation type="submission" date="2020-05" db="EMBL/GenBank/DDBJ databases">
        <authorList>
            <person name="Chiriac C."/>
            <person name="Salcher M."/>
            <person name="Ghai R."/>
            <person name="Kavagutti S V."/>
        </authorList>
    </citation>
    <scope>NUCLEOTIDE SEQUENCE</scope>
</reference>
<protein>
    <submittedName>
        <fullName evidence="2">Unannotated protein</fullName>
    </submittedName>
</protein>